<dbReference type="PANTHER" id="PTHR43439">
    <property type="entry name" value="PHENYLACETATE-COENZYME A LIGASE"/>
    <property type="match status" value="1"/>
</dbReference>
<dbReference type="SUPFAM" id="SSF56801">
    <property type="entry name" value="Acetyl-CoA synthetase-like"/>
    <property type="match status" value="1"/>
</dbReference>
<evidence type="ECO:0000256" key="4">
    <source>
        <dbReference type="SAM" id="MobiDB-lite"/>
    </source>
</evidence>
<proteinExistence type="predicted"/>
<organism evidence="7 8">
    <name type="scientific">Gloeophyllum trabeum (strain ATCC 11539 / FP-39264 / Madison 617)</name>
    <name type="common">Brown rot fungus</name>
    <dbReference type="NCBI Taxonomy" id="670483"/>
    <lineage>
        <taxon>Eukaryota</taxon>
        <taxon>Fungi</taxon>
        <taxon>Dikarya</taxon>
        <taxon>Basidiomycota</taxon>
        <taxon>Agaricomycotina</taxon>
        <taxon>Agaricomycetes</taxon>
        <taxon>Gloeophyllales</taxon>
        <taxon>Gloeophyllaceae</taxon>
        <taxon>Gloeophyllum</taxon>
    </lineage>
</organism>
<evidence type="ECO:0000256" key="3">
    <source>
        <dbReference type="SAM" id="Coils"/>
    </source>
</evidence>
<feature type="region of interest" description="Disordered" evidence="4">
    <location>
        <begin position="183"/>
        <end position="202"/>
    </location>
</feature>
<keyword evidence="1" id="KW-0596">Phosphopantetheine</keyword>
<dbReference type="Proteomes" id="UP000030669">
    <property type="component" value="Unassembled WGS sequence"/>
</dbReference>
<feature type="domain" description="Thioester reductase (TE)" evidence="6">
    <location>
        <begin position="710"/>
        <end position="942"/>
    </location>
</feature>
<evidence type="ECO:0000313" key="7">
    <source>
        <dbReference type="EMBL" id="EPQ51233.1"/>
    </source>
</evidence>
<keyword evidence="2" id="KW-0597">Phosphoprotein</keyword>
<dbReference type="GeneID" id="19302652"/>
<dbReference type="InterPro" id="IPR042099">
    <property type="entry name" value="ANL_N_sf"/>
</dbReference>
<dbReference type="Gene3D" id="3.40.50.720">
    <property type="entry name" value="NAD(P)-binding Rossmann-like Domain"/>
    <property type="match status" value="1"/>
</dbReference>
<dbReference type="InterPro" id="IPR036291">
    <property type="entry name" value="NAD(P)-bd_dom_sf"/>
</dbReference>
<dbReference type="KEGG" id="gtr:GLOTRDRAFT_133115"/>
<dbReference type="OrthoDB" id="429813at2759"/>
<evidence type="ECO:0000256" key="1">
    <source>
        <dbReference type="ARBA" id="ARBA00022450"/>
    </source>
</evidence>
<dbReference type="OMA" id="LMGIEWR"/>
<gene>
    <name evidence="7" type="ORF">GLOTRDRAFT_133115</name>
</gene>
<dbReference type="Pfam" id="PF23562">
    <property type="entry name" value="AMP-binding_C_3"/>
    <property type="match status" value="1"/>
</dbReference>
<protein>
    <submittedName>
        <fullName evidence="7">Acetyl-CoA synthetase-like protein</fullName>
    </submittedName>
</protein>
<evidence type="ECO:0000256" key="2">
    <source>
        <dbReference type="ARBA" id="ARBA00022553"/>
    </source>
</evidence>
<dbReference type="Pfam" id="PF07993">
    <property type="entry name" value="NAD_binding_4"/>
    <property type="match status" value="1"/>
</dbReference>
<keyword evidence="8" id="KW-1185">Reference proteome</keyword>
<feature type="coiled-coil region" evidence="3">
    <location>
        <begin position="663"/>
        <end position="690"/>
    </location>
</feature>
<evidence type="ECO:0000313" key="8">
    <source>
        <dbReference type="Proteomes" id="UP000030669"/>
    </source>
</evidence>
<dbReference type="InterPro" id="IPR000873">
    <property type="entry name" value="AMP-dep_synth/lig_dom"/>
</dbReference>
<dbReference type="Pfam" id="PF00501">
    <property type="entry name" value="AMP-binding"/>
    <property type="match status" value="1"/>
</dbReference>
<dbReference type="AlphaFoldDB" id="S7PUX3"/>
<dbReference type="SUPFAM" id="SSF51735">
    <property type="entry name" value="NAD(P)-binding Rossmann-fold domains"/>
    <property type="match status" value="1"/>
</dbReference>
<dbReference type="PANTHER" id="PTHR43439:SF2">
    <property type="entry name" value="ENZYME, PUTATIVE (JCVI)-RELATED"/>
    <property type="match status" value="1"/>
</dbReference>
<dbReference type="STRING" id="670483.S7PUX3"/>
<dbReference type="RefSeq" id="XP_007870235.1">
    <property type="nucleotide sequence ID" value="XM_007872044.1"/>
</dbReference>
<feature type="domain" description="AMP-dependent synthetase/ligase" evidence="5">
    <location>
        <begin position="36"/>
        <end position="365"/>
    </location>
</feature>
<dbReference type="InterPro" id="IPR013120">
    <property type="entry name" value="FAR_NAD-bd"/>
</dbReference>
<dbReference type="Gene3D" id="3.40.50.12780">
    <property type="entry name" value="N-terminal domain of ligase-like"/>
    <property type="match status" value="1"/>
</dbReference>
<reference evidence="7 8" key="1">
    <citation type="journal article" date="2012" name="Science">
        <title>The Paleozoic origin of enzymatic lignin decomposition reconstructed from 31 fungal genomes.</title>
        <authorList>
            <person name="Floudas D."/>
            <person name="Binder M."/>
            <person name="Riley R."/>
            <person name="Barry K."/>
            <person name="Blanchette R.A."/>
            <person name="Henrissat B."/>
            <person name="Martinez A.T."/>
            <person name="Otillar R."/>
            <person name="Spatafora J.W."/>
            <person name="Yadav J.S."/>
            <person name="Aerts A."/>
            <person name="Benoit I."/>
            <person name="Boyd A."/>
            <person name="Carlson A."/>
            <person name="Copeland A."/>
            <person name="Coutinho P.M."/>
            <person name="de Vries R.P."/>
            <person name="Ferreira P."/>
            <person name="Findley K."/>
            <person name="Foster B."/>
            <person name="Gaskell J."/>
            <person name="Glotzer D."/>
            <person name="Gorecki P."/>
            <person name="Heitman J."/>
            <person name="Hesse C."/>
            <person name="Hori C."/>
            <person name="Igarashi K."/>
            <person name="Jurgens J.A."/>
            <person name="Kallen N."/>
            <person name="Kersten P."/>
            <person name="Kohler A."/>
            <person name="Kuees U."/>
            <person name="Kumar T.K.A."/>
            <person name="Kuo A."/>
            <person name="LaButti K."/>
            <person name="Larrondo L.F."/>
            <person name="Lindquist E."/>
            <person name="Ling A."/>
            <person name="Lombard V."/>
            <person name="Lucas S."/>
            <person name="Lundell T."/>
            <person name="Martin R."/>
            <person name="McLaughlin D.J."/>
            <person name="Morgenstern I."/>
            <person name="Morin E."/>
            <person name="Murat C."/>
            <person name="Nagy L.G."/>
            <person name="Nolan M."/>
            <person name="Ohm R.A."/>
            <person name="Patyshakuliyeva A."/>
            <person name="Rokas A."/>
            <person name="Ruiz-Duenas F.J."/>
            <person name="Sabat G."/>
            <person name="Salamov A."/>
            <person name="Samejima M."/>
            <person name="Schmutz J."/>
            <person name="Slot J.C."/>
            <person name="St John F."/>
            <person name="Stenlid J."/>
            <person name="Sun H."/>
            <person name="Sun S."/>
            <person name="Syed K."/>
            <person name="Tsang A."/>
            <person name="Wiebenga A."/>
            <person name="Young D."/>
            <person name="Pisabarro A."/>
            <person name="Eastwood D.C."/>
            <person name="Martin F."/>
            <person name="Cullen D."/>
            <person name="Grigoriev I.V."/>
            <person name="Hibbett D.S."/>
        </authorList>
    </citation>
    <scope>NUCLEOTIDE SEQUENCE [LARGE SCALE GENOMIC DNA]</scope>
    <source>
        <strain evidence="7 8">ATCC 11539</strain>
    </source>
</reference>
<dbReference type="eggNOG" id="KOG1178">
    <property type="taxonomic scope" value="Eukaryota"/>
</dbReference>
<accession>S7PUX3</accession>
<evidence type="ECO:0000259" key="5">
    <source>
        <dbReference type="Pfam" id="PF00501"/>
    </source>
</evidence>
<name>S7PUX3_GLOTA</name>
<evidence type="ECO:0000259" key="6">
    <source>
        <dbReference type="Pfam" id="PF07993"/>
    </source>
</evidence>
<sequence length="1078" mass="119631">MFSIPQTQGLNSRTFRVAPFNEERLTLPQVYEWHLQNSPEHPIFVYYCHENHVVRTIRMKELVHGMYRAAAYIGPSTRSEDTERAQVVGILAASDSITFFATLLGVIHAGHVAFPISPRNSPAALAHLLVEAQVTVLLIGREKPLKGLADAGLSELASQNPDRAATLKTDEMPVFEDLFPPEEFDEQKQVSTSPSRTPIMDDPAIMMHSSGSTRYPKPIPWSHRGLLMLGAVPFFGHVDLTDIIMGCHTVPMFHSMGIFQLTIAGTTGITLAHFQPSSPAVLPTPTNVFNETKLTRADLVCSVPAFIEKWSQDMELVAHMKTMKGVIYGGGPLNRQAGDLLASHGVAVYMNYGCTEGGPISAFISEHPGTNWEYVIPSPHLRTEFVPFAGTTFELVLLERDSYCPAVINTKIGNARGYATGDLFEPHPSVPNMWRIHGRADDQIMLSTGEKTNPGPLESIICQDPNVRAAVIFGRGRTQNGVIIEPANDTAVDYTDEAALSHFRNLIWPSIERANEFAPQHSRIFKEAISSSTKPFTYTAKNTPRRQAIIASYQQEIDALYETVEVTTQRMVSPPEHWDSNEVLVFVRRAVLNNLDKDRRIRDDEDLFDVGGSDSLRATWIRNTIIHAVRNAMPDVARRFTPDLVYQHPTISSLATAILESMTRSAKEVVNKAEKRIREIKAMLAKYSGEFPTHVASPVGSATQHHVVLLTGSTGGFGCEILDCLLRDKSIARVYALNRLGLSSHSVRHRQVNILTLHGIQDSILSDKRLVLIPADLHKERLGLGLELYAEIRDSVTHIIHNAWRVDFNLSLASFESNIRGLRNLIDLALSSSGCSPSRLIFVSSIGLFANIDPHGPIPEGPAEDCRVALGTGYSESKWVAERLLSLAAEQASLPVTVVRLGQLTGARNGYWSEREWFPVLIKSALSVKCLPMLTGTVSWLPPEVSAAALVELCSSDQSFAHLVNPKHSQILPVMERVSKKLNVPLVPYQEWLSRIVESYRSTPLPEVDILKRNPALRLLGFFKAARSGEHLEPLGTVKLDTRNTVTAARSLDEDTRELTEEDVDRWMRGWFESGFLQ</sequence>
<dbReference type="InterPro" id="IPR051414">
    <property type="entry name" value="Adenylate-forming_Reductase"/>
</dbReference>
<keyword evidence="3" id="KW-0175">Coiled coil</keyword>
<dbReference type="HOGENOM" id="CLU_002220_1_0_1"/>
<dbReference type="EMBL" id="KB469311">
    <property type="protein sequence ID" value="EPQ51233.1"/>
    <property type="molecule type" value="Genomic_DNA"/>
</dbReference>